<gene>
    <name evidence="2" type="ORF">A3C59_00395</name>
</gene>
<organism evidence="2 3">
    <name type="scientific">Candidatus Daviesbacteria bacterium RIFCSPHIGHO2_02_FULL_36_13</name>
    <dbReference type="NCBI Taxonomy" id="1797768"/>
    <lineage>
        <taxon>Bacteria</taxon>
        <taxon>Candidatus Daviesiibacteriota</taxon>
    </lineage>
</organism>
<dbReference type="Pfam" id="PF01408">
    <property type="entry name" value="GFO_IDH_MocA"/>
    <property type="match status" value="1"/>
</dbReference>
<evidence type="ECO:0000259" key="1">
    <source>
        <dbReference type="Pfam" id="PF01408"/>
    </source>
</evidence>
<dbReference type="STRING" id="1797768.A3C59_00395"/>
<dbReference type="GO" id="GO:0000166">
    <property type="term" value="F:nucleotide binding"/>
    <property type="evidence" value="ECO:0007669"/>
    <property type="project" value="InterPro"/>
</dbReference>
<proteinExistence type="predicted"/>
<feature type="domain" description="Gfo/Idh/MocA-like oxidoreductase N-terminal" evidence="1">
    <location>
        <begin position="4"/>
        <end position="130"/>
    </location>
</feature>
<accession>A0A1F5JP33</accession>
<dbReference type="Proteomes" id="UP000176902">
    <property type="component" value="Unassembled WGS sequence"/>
</dbReference>
<dbReference type="PANTHER" id="PTHR43377:SF1">
    <property type="entry name" value="BILIVERDIN REDUCTASE A"/>
    <property type="match status" value="1"/>
</dbReference>
<dbReference type="PANTHER" id="PTHR43377">
    <property type="entry name" value="BILIVERDIN REDUCTASE A"/>
    <property type="match status" value="1"/>
</dbReference>
<dbReference type="SUPFAM" id="SSF51735">
    <property type="entry name" value="NAD(P)-binding Rossmann-fold domains"/>
    <property type="match status" value="1"/>
</dbReference>
<evidence type="ECO:0000313" key="2">
    <source>
        <dbReference type="EMBL" id="OGE30431.1"/>
    </source>
</evidence>
<evidence type="ECO:0000313" key="3">
    <source>
        <dbReference type="Proteomes" id="UP000176902"/>
    </source>
</evidence>
<dbReference type="EMBL" id="MFCV01000047">
    <property type="protein sequence ID" value="OGE30431.1"/>
    <property type="molecule type" value="Genomic_DNA"/>
</dbReference>
<reference evidence="2 3" key="1">
    <citation type="journal article" date="2016" name="Nat. Commun.">
        <title>Thousands of microbial genomes shed light on interconnected biogeochemical processes in an aquifer system.</title>
        <authorList>
            <person name="Anantharaman K."/>
            <person name="Brown C.T."/>
            <person name="Hug L.A."/>
            <person name="Sharon I."/>
            <person name="Castelle C.J."/>
            <person name="Probst A.J."/>
            <person name="Thomas B.C."/>
            <person name="Singh A."/>
            <person name="Wilkins M.J."/>
            <person name="Karaoz U."/>
            <person name="Brodie E.L."/>
            <person name="Williams K.H."/>
            <person name="Hubbard S.S."/>
            <person name="Banfield J.F."/>
        </authorList>
    </citation>
    <scope>NUCLEOTIDE SEQUENCE [LARGE SCALE GENOMIC DNA]</scope>
</reference>
<dbReference type="InterPro" id="IPR051450">
    <property type="entry name" value="Gfo/Idh/MocA_Oxidoreductases"/>
</dbReference>
<dbReference type="InterPro" id="IPR000683">
    <property type="entry name" value="Gfo/Idh/MocA-like_OxRdtase_N"/>
</dbReference>
<dbReference type="AlphaFoldDB" id="A0A1F5JP33"/>
<dbReference type="Gene3D" id="3.40.50.720">
    <property type="entry name" value="NAD(P)-binding Rossmann-like Domain"/>
    <property type="match status" value="1"/>
</dbReference>
<comment type="caution">
    <text evidence="2">The sequence shown here is derived from an EMBL/GenBank/DDBJ whole genome shotgun (WGS) entry which is preliminary data.</text>
</comment>
<protein>
    <recommendedName>
        <fullName evidence="1">Gfo/Idh/MocA-like oxidoreductase N-terminal domain-containing protein</fullName>
    </recommendedName>
</protein>
<name>A0A1F5JP33_9BACT</name>
<sequence length="325" mass="37344">MLKNICLIGAGNIGSRHLQALAKITQPLLIQVIDPSSDSIEQAKKRYEEVIKSDSPHKIEYFQTMDKVNKLIDIAIIATSSNVRYQVTKQLLEKSKVKYIIFEKILFDKKLQYDEMKSILTKKNIKAWVNCSMRTDPFYSNLKKSFQNQKITYIVYGSQHGLISNAINYIDHISYLTNCYDFKVDTNFLDKTPIKSKRKGFLELNGTLNIHFKDGGEGSFICYPSGNAPFFIEILSEKYHCIVRALDSKSLISSAGSDWKWQIKTTPLLFQSQMTNLVVSSILKSGLCDLPPFDLSSKMHLNFLEPVLKFLNHNSRKKFDYYPFT</sequence>
<dbReference type="InterPro" id="IPR036291">
    <property type="entry name" value="NAD(P)-bd_dom_sf"/>
</dbReference>